<gene>
    <name evidence="3" type="ORF">GALMADRAFT_156054</name>
</gene>
<dbReference type="EMBL" id="KL142378">
    <property type="protein sequence ID" value="KDR76533.1"/>
    <property type="molecule type" value="Genomic_DNA"/>
</dbReference>
<keyword evidence="2" id="KW-1133">Transmembrane helix</keyword>
<dbReference type="AlphaFoldDB" id="A0A067TC30"/>
<feature type="compositionally biased region" description="Polar residues" evidence="1">
    <location>
        <begin position="204"/>
        <end position="219"/>
    </location>
</feature>
<dbReference type="Proteomes" id="UP000027222">
    <property type="component" value="Unassembled WGS sequence"/>
</dbReference>
<dbReference type="STRING" id="685588.A0A067TC30"/>
<feature type="region of interest" description="Disordered" evidence="1">
    <location>
        <begin position="141"/>
        <end position="161"/>
    </location>
</feature>
<reference evidence="4" key="1">
    <citation type="journal article" date="2014" name="Proc. Natl. Acad. Sci. U.S.A.">
        <title>Extensive sampling of basidiomycete genomes demonstrates inadequacy of the white-rot/brown-rot paradigm for wood decay fungi.</title>
        <authorList>
            <person name="Riley R."/>
            <person name="Salamov A.A."/>
            <person name="Brown D.W."/>
            <person name="Nagy L.G."/>
            <person name="Floudas D."/>
            <person name="Held B.W."/>
            <person name="Levasseur A."/>
            <person name="Lombard V."/>
            <person name="Morin E."/>
            <person name="Otillar R."/>
            <person name="Lindquist E.A."/>
            <person name="Sun H."/>
            <person name="LaButti K.M."/>
            <person name="Schmutz J."/>
            <person name="Jabbour D."/>
            <person name="Luo H."/>
            <person name="Baker S.E."/>
            <person name="Pisabarro A.G."/>
            <person name="Walton J.D."/>
            <person name="Blanchette R.A."/>
            <person name="Henrissat B."/>
            <person name="Martin F."/>
            <person name="Cullen D."/>
            <person name="Hibbett D.S."/>
            <person name="Grigoriev I.V."/>
        </authorList>
    </citation>
    <scope>NUCLEOTIDE SEQUENCE [LARGE SCALE GENOMIC DNA]</scope>
    <source>
        <strain evidence="4">CBS 339.88</strain>
    </source>
</reference>
<name>A0A067TC30_GALM3</name>
<evidence type="ECO:0000313" key="4">
    <source>
        <dbReference type="Proteomes" id="UP000027222"/>
    </source>
</evidence>
<accession>A0A067TC30</accession>
<keyword evidence="4" id="KW-1185">Reference proteome</keyword>
<dbReference type="HOGENOM" id="CLU_1023250_0_0_1"/>
<dbReference type="OrthoDB" id="3265734at2759"/>
<dbReference type="Gene3D" id="2.60.120.260">
    <property type="entry name" value="Galactose-binding domain-like"/>
    <property type="match status" value="1"/>
</dbReference>
<protein>
    <submittedName>
        <fullName evidence="3">Uncharacterized protein</fullName>
    </submittedName>
</protein>
<evidence type="ECO:0000256" key="2">
    <source>
        <dbReference type="SAM" id="Phobius"/>
    </source>
</evidence>
<proteinExistence type="predicted"/>
<keyword evidence="2" id="KW-0472">Membrane</keyword>
<sequence>MTIIGLDDRDPHISYWPGGWFPGGGDGFEYNATTTGSNTTGDVASLTFTGKNVSVWGTVNPDTGGVLAPTSAYIVDNLPAVTFIPALQPVSQHLQIFFQSDELSPSTSHTLVIKNIGPKNSTLWLDYIQITPPDSVDAVLFSAPTPSSTSSSPLPSTPTPSAIPRPGVIVGATLGSLTTLAIFALVTVLYLRARSRHHNELTVPRQQIQSSTQFSSVNIGEQPPQYQDHAGYSPTRPNPTQSSAGIPVSYARDHLPSSKVLPLIASGSSN</sequence>
<evidence type="ECO:0000256" key="1">
    <source>
        <dbReference type="SAM" id="MobiDB-lite"/>
    </source>
</evidence>
<evidence type="ECO:0000313" key="3">
    <source>
        <dbReference type="EMBL" id="KDR76533.1"/>
    </source>
</evidence>
<organism evidence="3 4">
    <name type="scientific">Galerina marginata (strain CBS 339.88)</name>
    <dbReference type="NCBI Taxonomy" id="685588"/>
    <lineage>
        <taxon>Eukaryota</taxon>
        <taxon>Fungi</taxon>
        <taxon>Dikarya</taxon>
        <taxon>Basidiomycota</taxon>
        <taxon>Agaricomycotina</taxon>
        <taxon>Agaricomycetes</taxon>
        <taxon>Agaricomycetidae</taxon>
        <taxon>Agaricales</taxon>
        <taxon>Agaricineae</taxon>
        <taxon>Strophariaceae</taxon>
        <taxon>Galerina</taxon>
    </lineage>
</organism>
<feature type="compositionally biased region" description="Low complexity" evidence="1">
    <location>
        <begin position="142"/>
        <end position="154"/>
    </location>
</feature>
<feature type="transmembrane region" description="Helical" evidence="2">
    <location>
        <begin position="168"/>
        <end position="191"/>
    </location>
</feature>
<feature type="region of interest" description="Disordered" evidence="1">
    <location>
        <begin position="200"/>
        <end position="249"/>
    </location>
</feature>
<keyword evidence="2" id="KW-0812">Transmembrane</keyword>